<feature type="compositionally biased region" description="Low complexity" evidence="1">
    <location>
        <begin position="629"/>
        <end position="662"/>
    </location>
</feature>
<sequence>MLIITIKMFASMFKTLLNKSEINAKKESIVEESKTVKITSKDVKHMLNELDEIKDNSDSCSLTKDDVIDAIELLSIVDNPPEHLNDNASVEFFDDTKSEVSSIGENQIDVATIEDPDIKKTVNRINSNLIISYELFHNGEPELAQMKILEIGKWLEELDKGTDEFYLSIKTGLQHIMKATFIHMLFATNLTGECKWLLDDIVLLSIMDPKSRAAIHAIHAAVLIEYGNPSYLKKACETAKKACDLDPKISHWFYIYSLALTAQRQFLLSNKSVPTENEINAINQANVLFNGINVLFKYHEIVLFRETTVGNFHNNKNKNDKSLIKKNLQDNKKIVNMIKALISKDPKDPLLVVNCARILMTLPIMVRDFNLGKQYLTKAFEMAPNDPTVLRAIENTVQAYKDISNKQKPKNNETTKQNQPPLKKKKSKLEIDLEFIVKKQKNGENPIPCLTDLIPKYDGLDKSKIIAQLCSYTILFTNNLKSSVEEFIKLIEIPGITNNDIITKHSSLFGSKPFNLSELICNEIRLATNLSGTSSDDMLYFFKTLAKIMETCNPIIKEVDSSMKSKLIADSNVKSTISKASVQSETESSDSESVDKNIKKKNRKAKHLQRKGPKVFTNNVELKKEANISNAKSENNKNTSKKTQNTKPQPKAQNKKPQSNPKANDVNQMKVKMEKVLNSSNEKGAGLNLSRHLNAECLKKSLERNSEIHRYTQQLYQNILTNTQLRFNSSNVSSGDLNTYFNQNHANFSSPLQSNPFQNPSHTPPLLSLRPQINPQNPKPKPKKNSAQTRTSRIRSRYYRRSKKQESLLNISFTMFASMFKSLFKKSSKKDQTGSSSVESQLVEITKNDVKDMLISLNEIDVDVKEILDNSLSCSVSLDNIIDGIDEIPIVETHQEYFNDSASVDNFDDTKSEISSIGENQEATYLHPNLHLKGESELGQMKILEIGKWLEELDNGTDEFYLSINVGLQHVMKATFIHMLFASNLTGECKWLLDDIIPLAKMDSKSKATVHAVRAAVFIEYGGNAHIFKRACNSAKRACDLDPNTSQWFYIYSLALTTQRQFLQSHKSNPTDNEKNAVQQAIMLSDGNNTVYNYHRMTLDRDTAIRYYHDNKNNSDKIWIEKNRQANRTIVQMIKAIISMEPKDPHLVVKCAKIIMTLPFMVRDFNLGKQYLTKAYEMAPNDITVLKAIEKTVETYKDISKKQRPRATVTKHNYPPLKNRTPKLGNDLGLIVKKQKNGEDPIPLLTDLIPKFGVEEFIKLIEIPGISDNYIITMKDVDSSLKTKLIINSPAISSLSNNTPHQSETGSSDNESIVEKVSVKNNTRRRKFKQSKNTSSRVFTKTPESNTVPNRKNDKSYVDHCSSRTYHNKNPANTTAAINEMNFKMAKFLNISSANRPNYFDNSNILTTENLRNVQTQSQFHLHTLFKTEIFDFSENKPINKSWVFKKI</sequence>
<proteinExistence type="predicted"/>
<feature type="compositionally biased region" description="Polar residues" evidence="1">
    <location>
        <begin position="746"/>
        <end position="761"/>
    </location>
</feature>
<feature type="compositionally biased region" description="Basic residues" evidence="1">
    <location>
        <begin position="598"/>
        <end position="613"/>
    </location>
</feature>
<comment type="caution">
    <text evidence="2">The sequence shown here is derived from an EMBL/GenBank/DDBJ whole genome shotgun (WGS) entry which is preliminary data.</text>
</comment>
<dbReference type="SUPFAM" id="SSF48439">
    <property type="entry name" value="Protein prenylyltransferase"/>
    <property type="match status" value="1"/>
</dbReference>
<dbReference type="PANTHER" id="PTHR42264">
    <property type="entry name" value="EPHRIN_REC_LIKE DOMAIN-CONTAINING PROTEIN"/>
    <property type="match status" value="1"/>
</dbReference>
<feature type="region of interest" description="Disordered" evidence="1">
    <location>
        <begin position="402"/>
        <end position="425"/>
    </location>
</feature>
<name>A0A6G0YTI0_APHCR</name>
<dbReference type="Gene3D" id="1.25.40.10">
    <property type="entry name" value="Tetratricopeptide repeat domain"/>
    <property type="match status" value="1"/>
</dbReference>
<dbReference type="OrthoDB" id="8193717at2759"/>
<gene>
    <name evidence="2" type="ORF">FWK35_00011831</name>
</gene>
<organism evidence="2 3">
    <name type="scientific">Aphis craccivora</name>
    <name type="common">Cowpea aphid</name>
    <dbReference type="NCBI Taxonomy" id="307492"/>
    <lineage>
        <taxon>Eukaryota</taxon>
        <taxon>Metazoa</taxon>
        <taxon>Ecdysozoa</taxon>
        <taxon>Arthropoda</taxon>
        <taxon>Hexapoda</taxon>
        <taxon>Insecta</taxon>
        <taxon>Pterygota</taxon>
        <taxon>Neoptera</taxon>
        <taxon>Paraneoptera</taxon>
        <taxon>Hemiptera</taxon>
        <taxon>Sternorrhyncha</taxon>
        <taxon>Aphidomorpha</taxon>
        <taxon>Aphidoidea</taxon>
        <taxon>Aphididae</taxon>
        <taxon>Aphidini</taxon>
        <taxon>Aphis</taxon>
        <taxon>Aphis</taxon>
    </lineage>
</organism>
<feature type="compositionally biased region" description="Polar residues" evidence="1">
    <location>
        <begin position="1331"/>
        <end position="1350"/>
    </location>
</feature>
<keyword evidence="3" id="KW-1185">Reference proteome</keyword>
<feature type="region of interest" description="Disordered" evidence="1">
    <location>
        <begin position="746"/>
        <end position="801"/>
    </location>
</feature>
<accession>A0A6G0YTI0</accession>
<dbReference type="EMBL" id="VUJU01002456">
    <property type="protein sequence ID" value="KAF0761232.1"/>
    <property type="molecule type" value="Genomic_DNA"/>
</dbReference>
<evidence type="ECO:0000313" key="2">
    <source>
        <dbReference type="EMBL" id="KAF0761232.1"/>
    </source>
</evidence>
<feature type="compositionally biased region" description="Polar residues" evidence="1">
    <location>
        <begin position="1292"/>
        <end position="1311"/>
    </location>
</feature>
<evidence type="ECO:0000256" key="1">
    <source>
        <dbReference type="SAM" id="MobiDB-lite"/>
    </source>
</evidence>
<dbReference type="InterPro" id="IPR011990">
    <property type="entry name" value="TPR-like_helical_dom_sf"/>
</dbReference>
<feature type="compositionally biased region" description="Basic residues" evidence="1">
    <location>
        <begin position="792"/>
        <end position="801"/>
    </location>
</feature>
<protein>
    <submittedName>
        <fullName evidence="2">Uncharacterized protein</fullName>
    </submittedName>
</protein>
<feature type="region of interest" description="Disordered" evidence="1">
    <location>
        <begin position="1292"/>
        <end position="1356"/>
    </location>
</feature>
<dbReference type="SUPFAM" id="SSF48452">
    <property type="entry name" value="TPR-like"/>
    <property type="match status" value="1"/>
</dbReference>
<dbReference type="Proteomes" id="UP000478052">
    <property type="component" value="Unassembled WGS sequence"/>
</dbReference>
<reference evidence="2 3" key="1">
    <citation type="submission" date="2019-08" db="EMBL/GenBank/DDBJ databases">
        <title>Whole genome of Aphis craccivora.</title>
        <authorList>
            <person name="Voronova N.V."/>
            <person name="Shulinski R.S."/>
            <person name="Bandarenka Y.V."/>
            <person name="Zhorov D.G."/>
            <person name="Warner D."/>
        </authorList>
    </citation>
    <scope>NUCLEOTIDE SEQUENCE [LARGE SCALE GENOMIC DNA]</scope>
    <source>
        <strain evidence="2">180601</strain>
        <tissue evidence="2">Whole Body</tissue>
    </source>
</reference>
<feature type="region of interest" description="Disordered" evidence="1">
    <location>
        <begin position="578"/>
        <end position="668"/>
    </location>
</feature>
<evidence type="ECO:0000313" key="3">
    <source>
        <dbReference type="Proteomes" id="UP000478052"/>
    </source>
</evidence>